<comment type="subcellular location">
    <subcellularLocation>
        <location evidence="1">Cell inner membrane</location>
        <topology evidence="1">Multi-pass membrane protein</topology>
    </subcellularLocation>
</comment>
<dbReference type="AlphaFoldDB" id="A0A127M2M3"/>
<dbReference type="KEGG" id="zal:AZF00_03830"/>
<evidence type="ECO:0000259" key="13">
    <source>
        <dbReference type="Pfam" id="PF00487"/>
    </source>
</evidence>
<dbReference type="InterPro" id="IPR005804">
    <property type="entry name" value="FA_desaturase_dom"/>
</dbReference>
<dbReference type="PANTHER" id="PTHR38674">
    <property type="entry name" value="ALKANE 1-MONOOXYGENASE 1"/>
    <property type="match status" value="1"/>
</dbReference>
<keyword evidence="3" id="KW-1003">Cell membrane</keyword>
<feature type="domain" description="Fatty acid desaturase" evidence="13">
    <location>
        <begin position="93"/>
        <end position="296"/>
    </location>
</feature>
<dbReference type="Pfam" id="PF00487">
    <property type="entry name" value="FA_desaturase"/>
    <property type="match status" value="1"/>
</dbReference>
<evidence type="ECO:0000256" key="6">
    <source>
        <dbReference type="ARBA" id="ARBA00022723"/>
    </source>
</evidence>
<dbReference type="STRING" id="1470434.AZF00_03830"/>
<keyword evidence="5 12" id="KW-0812">Transmembrane</keyword>
<protein>
    <submittedName>
        <fullName evidence="14">Monooxygenase</fullName>
    </submittedName>
</protein>
<gene>
    <name evidence="14" type="ORF">AZF00_03830</name>
</gene>
<dbReference type="PANTHER" id="PTHR38674:SF1">
    <property type="entry name" value="ALKANE 1-MONOOXYGENASE 1"/>
    <property type="match status" value="1"/>
</dbReference>
<evidence type="ECO:0000313" key="14">
    <source>
        <dbReference type="EMBL" id="AMO67478.1"/>
    </source>
</evidence>
<evidence type="ECO:0000256" key="4">
    <source>
        <dbReference type="ARBA" id="ARBA00022519"/>
    </source>
</evidence>
<evidence type="ECO:0000256" key="7">
    <source>
        <dbReference type="ARBA" id="ARBA00022989"/>
    </source>
</evidence>
<feature type="transmembrane region" description="Helical" evidence="12">
    <location>
        <begin position="205"/>
        <end position="229"/>
    </location>
</feature>
<reference evidence="14 15" key="1">
    <citation type="submission" date="2015-12" db="EMBL/GenBank/DDBJ databases">
        <authorList>
            <person name="Shamseldin A."/>
            <person name="Moawad H."/>
            <person name="Abd El-Rahim W.M."/>
            <person name="Sadowsky M.J."/>
        </authorList>
    </citation>
    <scope>NUCLEOTIDE SEQUENCE [LARGE SCALE GENOMIC DNA]</scope>
    <source>
        <strain evidence="14 15">SM2</strain>
    </source>
</reference>
<dbReference type="GO" id="GO:0006629">
    <property type="term" value="P:lipid metabolic process"/>
    <property type="evidence" value="ECO:0007669"/>
    <property type="project" value="InterPro"/>
</dbReference>
<feature type="transmembrane region" description="Helical" evidence="12">
    <location>
        <begin position="301"/>
        <end position="320"/>
    </location>
</feature>
<evidence type="ECO:0000256" key="12">
    <source>
        <dbReference type="SAM" id="Phobius"/>
    </source>
</evidence>
<evidence type="ECO:0000313" key="15">
    <source>
        <dbReference type="Proteomes" id="UP000074119"/>
    </source>
</evidence>
<accession>A0A127M2M3</accession>
<dbReference type="CDD" id="cd03512">
    <property type="entry name" value="Alkane-hydroxylase"/>
    <property type="match status" value="1"/>
</dbReference>
<keyword evidence="8" id="KW-0560">Oxidoreductase</keyword>
<keyword evidence="9" id="KW-0408">Iron</keyword>
<sequence>MFDYIRYYTGPLAQIAAAVGICAGGIYAWTGLSTLLLFALIDGVMPRDTKQRSIKNASLALIPVWLGAVFSVGLYMILAWQIGKGDMSFMAMLGGALSASWLGVIIGVPTTHELYHKQGTLMKFVGTYCQVIYLDATRNIAHMVGHHLDVGTPDDCDTAARGSTLYSFAPYAVYESTKTAWRLESEALVKRGYGRWSIHHQLWKGIIALTIFALALYVLGGLAALAFGLGGAAAARLWVETFNYFQHYGQVRVAGKPIGRRHVWNHLHPISRVVAFEITNHADHHLDAYIPFYRLKPDTSAVVLPNVFVCFLTALIPPIWHRMIIMPALKEWDLNFASAEEQVLAREQNRKAGWPDWFAERESNPSQAQMSGV</sequence>
<keyword evidence="6" id="KW-0479">Metal-binding</keyword>
<feature type="transmembrane region" description="Helical" evidence="12">
    <location>
        <begin position="59"/>
        <end position="82"/>
    </location>
</feature>
<comment type="similarity">
    <text evidence="2">Belongs to the fatty acid desaturase type 1 family. AlkB subfamily.</text>
</comment>
<dbReference type="GO" id="GO:0005886">
    <property type="term" value="C:plasma membrane"/>
    <property type="evidence" value="ECO:0007669"/>
    <property type="project" value="UniProtKB-SubCell"/>
</dbReference>
<keyword evidence="4" id="KW-0997">Cell inner membrane</keyword>
<dbReference type="GO" id="GO:0004497">
    <property type="term" value="F:monooxygenase activity"/>
    <property type="evidence" value="ECO:0007669"/>
    <property type="project" value="UniProtKB-KW"/>
</dbReference>
<dbReference type="RefSeq" id="WP_008246036.1">
    <property type="nucleotide sequence ID" value="NZ_CP014544.1"/>
</dbReference>
<keyword evidence="11 12" id="KW-0472">Membrane</keyword>
<feature type="transmembrane region" description="Helical" evidence="12">
    <location>
        <begin position="88"/>
        <end position="108"/>
    </location>
</feature>
<keyword evidence="7 12" id="KW-1133">Transmembrane helix</keyword>
<evidence type="ECO:0000256" key="9">
    <source>
        <dbReference type="ARBA" id="ARBA00023004"/>
    </source>
</evidence>
<evidence type="ECO:0000256" key="5">
    <source>
        <dbReference type="ARBA" id="ARBA00022692"/>
    </source>
</evidence>
<keyword evidence="10 14" id="KW-0503">Monooxygenase</keyword>
<feature type="transmembrane region" description="Helical" evidence="12">
    <location>
        <begin position="12"/>
        <end position="38"/>
    </location>
</feature>
<dbReference type="EMBL" id="CP014544">
    <property type="protein sequence ID" value="AMO67478.1"/>
    <property type="molecule type" value="Genomic_DNA"/>
</dbReference>
<dbReference type="GO" id="GO:0046872">
    <property type="term" value="F:metal ion binding"/>
    <property type="evidence" value="ECO:0007669"/>
    <property type="project" value="UniProtKB-KW"/>
</dbReference>
<dbReference type="Proteomes" id="UP000074119">
    <property type="component" value="Chromosome"/>
</dbReference>
<evidence type="ECO:0000256" key="10">
    <source>
        <dbReference type="ARBA" id="ARBA00023033"/>
    </source>
</evidence>
<organism evidence="14 15">
    <name type="scientific">Zhongshania aliphaticivorans</name>
    <dbReference type="NCBI Taxonomy" id="1470434"/>
    <lineage>
        <taxon>Bacteria</taxon>
        <taxon>Pseudomonadati</taxon>
        <taxon>Pseudomonadota</taxon>
        <taxon>Gammaproteobacteria</taxon>
        <taxon>Cellvibrionales</taxon>
        <taxon>Spongiibacteraceae</taxon>
        <taxon>Zhongshania</taxon>
    </lineage>
</organism>
<evidence type="ECO:0000256" key="1">
    <source>
        <dbReference type="ARBA" id="ARBA00004429"/>
    </source>
</evidence>
<name>A0A127M2M3_9GAMM</name>
<evidence type="ECO:0000256" key="3">
    <source>
        <dbReference type="ARBA" id="ARBA00022475"/>
    </source>
</evidence>
<evidence type="ECO:0000256" key="11">
    <source>
        <dbReference type="ARBA" id="ARBA00023136"/>
    </source>
</evidence>
<evidence type="ECO:0000256" key="2">
    <source>
        <dbReference type="ARBA" id="ARBA00010823"/>
    </source>
</evidence>
<evidence type="ECO:0000256" key="8">
    <source>
        <dbReference type="ARBA" id="ARBA00023002"/>
    </source>
</evidence>
<dbReference type="InterPro" id="IPR033885">
    <property type="entry name" value="AlkB/XylM"/>
</dbReference>
<proteinExistence type="inferred from homology"/>